<dbReference type="PROSITE" id="PS51318">
    <property type="entry name" value="TAT"/>
    <property type="match status" value="1"/>
</dbReference>
<comment type="caution">
    <text evidence="3">The sequence shown here is derived from an EMBL/GenBank/DDBJ whole genome shotgun (WGS) entry which is preliminary data.</text>
</comment>
<protein>
    <submittedName>
        <fullName evidence="3">Uncharacterized protein</fullName>
    </submittedName>
</protein>
<dbReference type="OrthoDB" id="3477410at2"/>
<organism evidence="3 4">
    <name type="scientific">Actinomadura hallensis</name>
    <dbReference type="NCBI Taxonomy" id="337895"/>
    <lineage>
        <taxon>Bacteria</taxon>
        <taxon>Bacillati</taxon>
        <taxon>Actinomycetota</taxon>
        <taxon>Actinomycetes</taxon>
        <taxon>Streptosporangiales</taxon>
        <taxon>Thermomonosporaceae</taxon>
        <taxon>Actinomadura</taxon>
    </lineage>
</organism>
<keyword evidence="2" id="KW-0732">Signal</keyword>
<feature type="signal peptide" evidence="2">
    <location>
        <begin position="1"/>
        <end position="29"/>
    </location>
</feature>
<accession>A0A543IN71</accession>
<feature type="chain" id="PRO_5022195355" evidence="2">
    <location>
        <begin position="30"/>
        <end position="316"/>
    </location>
</feature>
<dbReference type="Proteomes" id="UP000316706">
    <property type="component" value="Unassembled WGS sequence"/>
</dbReference>
<keyword evidence="4" id="KW-1185">Reference proteome</keyword>
<evidence type="ECO:0000256" key="1">
    <source>
        <dbReference type="SAM" id="MobiDB-lite"/>
    </source>
</evidence>
<dbReference type="AlphaFoldDB" id="A0A543IN71"/>
<gene>
    <name evidence="3" type="ORF">FHX41_5817</name>
</gene>
<name>A0A543IN71_9ACTN</name>
<evidence type="ECO:0000313" key="4">
    <source>
        <dbReference type="Proteomes" id="UP000316706"/>
    </source>
</evidence>
<evidence type="ECO:0000313" key="3">
    <source>
        <dbReference type="EMBL" id="TQM72032.1"/>
    </source>
</evidence>
<evidence type="ECO:0000256" key="2">
    <source>
        <dbReference type="SAM" id="SignalP"/>
    </source>
</evidence>
<proteinExistence type="predicted"/>
<sequence>MNRSVRSLLGASVLVPAAALAVAAAPAHAAPPGPSTTLLYEAYAAAAPVGRVLPENVTMAAGQTAELATLTVDDAIESAPARTGSRTARCSLDPSGTIGDGAGVDLPGIPLTTDRKSPVSALAGDACLGAGRLADRRAERDVRPSPLGGGGIGGGLLDDVRGAGGDLSLPGAGVLTGARRADSPLSMDLAHLPAALAGASPAGLPVGRVLFPPAARISRPGPAGDVVGQASGLVGEAGTGLEDAVLGGTGLDASEEGVGKVVKVLKARERAAKPGDGPVSLLDSPGPDSGGLGSGVLGSAGLDPADFELPTVPALG</sequence>
<feature type="region of interest" description="Disordered" evidence="1">
    <location>
        <begin position="273"/>
        <end position="316"/>
    </location>
</feature>
<dbReference type="RefSeq" id="WP_141973565.1">
    <property type="nucleotide sequence ID" value="NZ_VFPO01000001.1"/>
</dbReference>
<dbReference type="EMBL" id="VFPO01000001">
    <property type="protein sequence ID" value="TQM72032.1"/>
    <property type="molecule type" value="Genomic_DNA"/>
</dbReference>
<feature type="compositionally biased region" description="Gly residues" evidence="1">
    <location>
        <begin position="288"/>
        <end position="298"/>
    </location>
</feature>
<reference evidence="3 4" key="1">
    <citation type="submission" date="2019-06" db="EMBL/GenBank/DDBJ databases">
        <title>Sequencing the genomes of 1000 actinobacteria strains.</title>
        <authorList>
            <person name="Klenk H.-P."/>
        </authorList>
    </citation>
    <scope>NUCLEOTIDE SEQUENCE [LARGE SCALE GENOMIC DNA]</scope>
    <source>
        <strain evidence="3 4">DSM 45043</strain>
    </source>
</reference>
<dbReference type="InterPro" id="IPR006311">
    <property type="entry name" value="TAT_signal"/>
</dbReference>